<keyword evidence="2" id="KW-0732">Signal</keyword>
<reference evidence="3" key="1">
    <citation type="submission" date="2019-01" db="EMBL/GenBank/DDBJ databases">
        <title>Draft genome sequences of three monokaryotic isolates of the white-rot basidiomycete fungus Dichomitus squalens.</title>
        <authorList>
            <consortium name="DOE Joint Genome Institute"/>
            <person name="Lopez S.C."/>
            <person name="Andreopoulos B."/>
            <person name="Pangilinan J."/>
            <person name="Lipzen A."/>
            <person name="Riley R."/>
            <person name="Ahrendt S."/>
            <person name="Ng V."/>
            <person name="Barry K."/>
            <person name="Daum C."/>
            <person name="Grigoriev I.V."/>
            <person name="Hilden K.S."/>
            <person name="Makela M.R."/>
            <person name="de Vries R.P."/>
        </authorList>
    </citation>
    <scope>NUCLEOTIDE SEQUENCE [LARGE SCALE GENOMIC DNA]</scope>
    <source>
        <strain evidence="3">OM18370.1</strain>
    </source>
</reference>
<feature type="chain" id="PRO_5020381846" evidence="2">
    <location>
        <begin position="26"/>
        <end position="63"/>
    </location>
</feature>
<sequence>GGWGGTMMCSVILRAVVGSSPSAHARPEATQSSRRAESVQKKPRAAASATQTISGSGRQGASE</sequence>
<gene>
    <name evidence="3" type="ORF">BD311DRAFT_611953</name>
</gene>
<protein>
    <submittedName>
        <fullName evidence="3">Uncharacterized protein</fullName>
    </submittedName>
</protein>
<name>A0A4V2K0X7_9APHY</name>
<evidence type="ECO:0000256" key="2">
    <source>
        <dbReference type="SAM" id="SignalP"/>
    </source>
</evidence>
<proteinExistence type="predicted"/>
<feature type="region of interest" description="Disordered" evidence="1">
    <location>
        <begin position="19"/>
        <end position="63"/>
    </location>
</feature>
<evidence type="ECO:0000313" key="3">
    <source>
        <dbReference type="EMBL" id="TBU30593.1"/>
    </source>
</evidence>
<organism evidence="3">
    <name type="scientific">Dichomitus squalens</name>
    <dbReference type="NCBI Taxonomy" id="114155"/>
    <lineage>
        <taxon>Eukaryota</taxon>
        <taxon>Fungi</taxon>
        <taxon>Dikarya</taxon>
        <taxon>Basidiomycota</taxon>
        <taxon>Agaricomycotina</taxon>
        <taxon>Agaricomycetes</taxon>
        <taxon>Polyporales</taxon>
        <taxon>Polyporaceae</taxon>
        <taxon>Dichomitus</taxon>
    </lineage>
</organism>
<accession>A0A4V2K0X7</accession>
<dbReference type="AlphaFoldDB" id="A0A4V2K0X7"/>
<feature type="compositionally biased region" description="Polar residues" evidence="1">
    <location>
        <begin position="48"/>
        <end position="63"/>
    </location>
</feature>
<feature type="signal peptide" evidence="2">
    <location>
        <begin position="1"/>
        <end position="25"/>
    </location>
</feature>
<feature type="non-terminal residue" evidence="3">
    <location>
        <position position="63"/>
    </location>
</feature>
<dbReference type="EMBL" id="ML143404">
    <property type="protein sequence ID" value="TBU30593.1"/>
    <property type="molecule type" value="Genomic_DNA"/>
</dbReference>
<evidence type="ECO:0000256" key="1">
    <source>
        <dbReference type="SAM" id="MobiDB-lite"/>
    </source>
</evidence>
<feature type="non-terminal residue" evidence="3">
    <location>
        <position position="1"/>
    </location>
</feature>
<dbReference type="Proteomes" id="UP000292957">
    <property type="component" value="Unassembled WGS sequence"/>
</dbReference>